<keyword evidence="1" id="KW-0175">Coiled coil</keyword>
<comment type="caution">
    <text evidence="2">The sequence shown here is derived from an EMBL/GenBank/DDBJ whole genome shotgun (WGS) entry which is preliminary data.</text>
</comment>
<dbReference type="AlphaFoldDB" id="A0A317E395"/>
<accession>A0A317E395</accession>
<evidence type="ECO:0000256" key="1">
    <source>
        <dbReference type="SAM" id="Coils"/>
    </source>
</evidence>
<dbReference type="EMBL" id="QGLF01000004">
    <property type="protein sequence ID" value="PWR19555.1"/>
    <property type="molecule type" value="Genomic_DNA"/>
</dbReference>
<protein>
    <submittedName>
        <fullName evidence="2">Uncharacterized protein</fullName>
    </submittedName>
</protein>
<keyword evidence="3" id="KW-1185">Reference proteome</keyword>
<reference evidence="3" key="1">
    <citation type="submission" date="2018-05" db="EMBL/GenBank/DDBJ databases">
        <title>Zavarzinia sp. HR-AS.</title>
        <authorList>
            <person name="Lee Y."/>
            <person name="Jeon C.O."/>
        </authorList>
    </citation>
    <scope>NUCLEOTIDE SEQUENCE [LARGE SCALE GENOMIC DNA]</scope>
    <source>
        <strain evidence="3">DSM 1231</strain>
    </source>
</reference>
<evidence type="ECO:0000313" key="3">
    <source>
        <dbReference type="Proteomes" id="UP000246077"/>
    </source>
</evidence>
<dbReference type="Proteomes" id="UP000246077">
    <property type="component" value="Unassembled WGS sequence"/>
</dbReference>
<evidence type="ECO:0000313" key="2">
    <source>
        <dbReference type="EMBL" id="PWR19555.1"/>
    </source>
</evidence>
<proteinExistence type="predicted"/>
<feature type="non-terminal residue" evidence="2">
    <location>
        <position position="278"/>
    </location>
</feature>
<name>A0A317E395_9PROT</name>
<organism evidence="2 3">
    <name type="scientific">Zavarzinia compransoris</name>
    <dbReference type="NCBI Taxonomy" id="1264899"/>
    <lineage>
        <taxon>Bacteria</taxon>
        <taxon>Pseudomonadati</taxon>
        <taxon>Pseudomonadota</taxon>
        <taxon>Alphaproteobacteria</taxon>
        <taxon>Rhodospirillales</taxon>
        <taxon>Zavarziniaceae</taxon>
        <taxon>Zavarzinia</taxon>
    </lineage>
</organism>
<sequence>MQSETAALNAARDEFDRQRNEQYADLQEHLAAAEGAWQENEYALRGRIEAQERNFAALHADYQSVANMEAAGRAREAALLDQVQQLKHDIAAASAEHEAKQADIIAAGAEAAERLSGQIAALELSHAGHVADLEARLAMAGTAKAEVEQHFATRVAEFEEHLAKTGAAHDASIAALEAQKTAAEQSLGTRIAGLEADLSRAIAEGETRLTAAHLAKEQDDREHNALVETLQVQATADAAAAADAATAHAAALAGRDDEIARLQQEHQDRLAEAEAAQR</sequence>
<gene>
    <name evidence="2" type="ORF">DKG75_13845</name>
</gene>
<feature type="coiled-coil region" evidence="1">
    <location>
        <begin position="76"/>
        <end position="103"/>
    </location>
</feature>